<sequence length="648" mass="72188">MFIEERVAVRTLEVVEDTRTAELPRDVVVIWHPLVARICIVTWRLYMALRFYLLVTSRTSSLLQWGFLFAEWSIAMPCGDSQRLTIAAGVAAQSRPRRPLLRAIGSNLPSIDVLIPCCGESHEIILNTVKAACMLDYPVQQLTVALLDDGNSPQLRTAVAGLAKNHANVRYVARGKKANYVFSKAGNLNHALLNVQGIDWPAPEYVAVFDADFIPEPQFLRATLPHLLRSSKVAMVSTPQHFYNLPATDPLLQALDYGTSILEPIQDRRGFAVCSGSGFLFRRDAVLQVGCFPTSAFNEDHLLTALLLRSNWEIIHTQEPLQFGLVPDSMEGHIGQRQRWSLGVVQMVNIWRAKHLTVSAAHRREIAKEGFMFGVYLMQCVFTMAIVPIALLSDQQLVSYSAKWELKTVLILALLYHTACWVHEYVTAISSNFLCSTFPHLNQVWLTIPQLMNLTRYYTFTLLGRRDKVMPLPTFSSGTSWAALSPTAQAKPQQQQQPQSQPPSPSSIYRLKRLLFHSGLLVHVLLFFLVPVSLFLSLRRTCTSLSICPAALQKAAFPPAIWLSYVVVTQCYVPVSHLLKTTVWPDRESMLVQREPGGVFYPSLAARDRALHRRKERVGAGGHFLVVLGVFLAVAVVGSAGGLGGLGN</sequence>
<reference evidence="9" key="1">
    <citation type="submission" date="2016-03" db="EMBL/GenBank/DDBJ databases">
        <authorList>
            <person name="Ploux O."/>
        </authorList>
    </citation>
    <scope>NUCLEOTIDE SEQUENCE [LARGE SCALE GENOMIC DNA]</scope>
    <source>
        <strain evidence="9">UK7</strain>
    </source>
</reference>
<dbReference type="InterPro" id="IPR029044">
    <property type="entry name" value="Nucleotide-diphossugar_trans"/>
</dbReference>
<evidence type="ECO:0000256" key="4">
    <source>
        <dbReference type="ARBA" id="ARBA00022692"/>
    </source>
</evidence>
<dbReference type="InterPro" id="IPR050321">
    <property type="entry name" value="Glycosyltr_2/OpgH_subfam"/>
</dbReference>
<evidence type="ECO:0000256" key="7">
    <source>
        <dbReference type="SAM" id="Phobius"/>
    </source>
</evidence>
<keyword evidence="6 7" id="KW-0472">Membrane</keyword>
<dbReference type="GO" id="GO:0016757">
    <property type="term" value="F:glycosyltransferase activity"/>
    <property type="evidence" value="ECO:0007669"/>
    <property type="project" value="UniProtKB-KW"/>
</dbReference>
<evidence type="ECO:0000256" key="5">
    <source>
        <dbReference type="ARBA" id="ARBA00022989"/>
    </source>
</evidence>
<dbReference type="PANTHER" id="PTHR43867">
    <property type="entry name" value="CELLULOSE SYNTHASE CATALYTIC SUBUNIT A [UDP-FORMING]"/>
    <property type="match status" value="1"/>
</dbReference>
<dbReference type="GO" id="GO:0016020">
    <property type="term" value="C:membrane"/>
    <property type="evidence" value="ECO:0007669"/>
    <property type="project" value="UniProtKB-SubCell"/>
</dbReference>
<accession>A0A1E1L3X0</accession>
<evidence type="ECO:0000256" key="3">
    <source>
        <dbReference type="ARBA" id="ARBA00022679"/>
    </source>
</evidence>
<dbReference type="AlphaFoldDB" id="A0A1E1L3X0"/>
<feature type="transmembrane region" description="Helical" evidence="7">
    <location>
        <begin position="623"/>
        <end position="646"/>
    </location>
</feature>
<keyword evidence="5 7" id="KW-1133">Transmembrane helix</keyword>
<dbReference type="EMBL" id="FJUW01000034">
    <property type="protein sequence ID" value="CZT05113.1"/>
    <property type="molecule type" value="Genomic_DNA"/>
</dbReference>
<evidence type="ECO:0000313" key="9">
    <source>
        <dbReference type="Proteomes" id="UP000178129"/>
    </source>
</evidence>
<keyword evidence="2" id="KW-0328">Glycosyltransferase</keyword>
<dbReference type="InParanoid" id="A0A1E1L3X0"/>
<keyword evidence="9" id="KW-1185">Reference proteome</keyword>
<name>A0A1E1L3X0_9HELO</name>
<keyword evidence="4 7" id="KW-0812">Transmembrane</keyword>
<feature type="transmembrane region" description="Helical" evidence="7">
    <location>
        <begin position="514"/>
        <end position="536"/>
    </location>
</feature>
<evidence type="ECO:0000313" key="8">
    <source>
        <dbReference type="EMBL" id="CZT05113.1"/>
    </source>
</evidence>
<dbReference type="STRING" id="914237.A0A1E1L3X0"/>
<proteinExistence type="predicted"/>
<evidence type="ECO:0000256" key="2">
    <source>
        <dbReference type="ARBA" id="ARBA00022676"/>
    </source>
</evidence>
<dbReference type="SUPFAM" id="SSF53448">
    <property type="entry name" value="Nucleotide-diphospho-sugar transferases"/>
    <property type="match status" value="1"/>
</dbReference>
<gene>
    <name evidence="8" type="ORF">RCO7_05319</name>
</gene>
<dbReference type="Gene3D" id="3.90.550.10">
    <property type="entry name" value="Spore Coat Polysaccharide Biosynthesis Protein SpsA, Chain A"/>
    <property type="match status" value="1"/>
</dbReference>
<dbReference type="Pfam" id="PF13641">
    <property type="entry name" value="Glyco_tranf_2_3"/>
    <property type="match status" value="1"/>
</dbReference>
<evidence type="ECO:0000256" key="1">
    <source>
        <dbReference type="ARBA" id="ARBA00004141"/>
    </source>
</evidence>
<evidence type="ECO:0000256" key="6">
    <source>
        <dbReference type="ARBA" id="ARBA00023136"/>
    </source>
</evidence>
<comment type="caution">
    <text evidence="8">The sequence shown here is derived from an EMBL/GenBank/DDBJ whole genome shotgun (WGS) entry which is preliminary data.</text>
</comment>
<dbReference type="PANTHER" id="PTHR43867:SF7">
    <property type="entry name" value="CELLULOSE SYNTHASE (EUROFUNG)"/>
    <property type="match status" value="1"/>
</dbReference>
<dbReference type="CDD" id="cd06421">
    <property type="entry name" value="CESA_CelA_like"/>
    <property type="match status" value="1"/>
</dbReference>
<keyword evidence="3 8" id="KW-0808">Transferase</keyword>
<feature type="transmembrane region" description="Helical" evidence="7">
    <location>
        <begin position="371"/>
        <end position="391"/>
    </location>
</feature>
<protein>
    <submittedName>
        <fullName evidence="8">Related to glycosyl transferase</fullName>
    </submittedName>
</protein>
<organism evidence="8 9">
    <name type="scientific">Rhynchosporium graminicola</name>
    <dbReference type="NCBI Taxonomy" id="2792576"/>
    <lineage>
        <taxon>Eukaryota</taxon>
        <taxon>Fungi</taxon>
        <taxon>Dikarya</taxon>
        <taxon>Ascomycota</taxon>
        <taxon>Pezizomycotina</taxon>
        <taxon>Leotiomycetes</taxon>
        <taxon>Helotiales</taxon>
        <taxon>Ploettnerulaceae</taxon>
        <taxon>Rhynchosporium</taxon>
    </lineage>
</organism>
<comment type="subcellular location">
    <subcellularLocation>
        <location evidence="1">Membrane</location>
        <topology evidence="1">Multi-pass membrane protein</topology>
    </subcellularLocation>
</comment>
<dbReference type="Proteomes" id="UP000178129">
    <property type="component" value="Unassembled WGS sequence"/>
</dbReference>